<protein>
    <submittedName>
        <fullName evidence="1">Uncharacterized protein</fullName>
    </submittedName>
</protein>
<name>A0A0A9CCV8_ARUDO</name>
<proteinExistence type="predicted"/>
<reference evidence="1" key="2">
    <citation type="journal article" date="2015" name="Data Brief">
        <title>Shoot transcriptome of the giant reed, Arundo donax.</title>
        <authorList>
            <person name="Barrero R.A."/>
            <person name="Guerrero F.D."/>
            <person name="Moolhuijzen P."/>
            <person name="Goolsby J.A."/>
            <person name="Tidwell J."/>
            <person name="Bellgard S.E."/>
            <person name="Bellgard M.I."/>
        </authorList>
    </citation>
    <scope>NUCLEOTIDE SEQUENCE</scope>
    <source>
        <tissue evidence="1">Shoot tissue taken approximately 20 cm above the soil surface</tissue>
    </source>
</reference>
<sequence>MLSYLGAANFYNFLFFHRYLKGSWYHYHISRKTDRLSVITLYHQKNMHSYDKLANFFTH</sequence>
<organism evidence="1">
    <name type="scientific">Arundo donax</name>
    <name type="common">Giant reed</name>
    <name type="synonym">Donax arundinaceus</name>
    <dbReference type="NCBI Taxonomy" id="35708"/>
    <lineage>
        <taxon>Eukaryota</taxon>
        <taxon>Viridiplantae</taxon>
        <taxon>Streptophyta</taxon>
        <taxon>Embryophyta</taxon>
        <taxon>Tracheophyta</taxon>
        <taxon>Spermatophyta</taxon>
        <taxon>Magnoliopsida</taxon>
        <taxon>Liliopsida</taxon>
        <taxon>Poales</taxon>
        <taxon>Poaceae</taxon>
        <taxon>PACMAD clade</taxon>
        <taxon>Arundinoideae</taxon>
        <taxon>Arundineae</taxon>
        <taxon>Arundo</taxon>
    </lineage>
</organism>
<dbReference type="AlphaFoldDB" id="A0A0A9CCV8"/>
<accession>A0A0A9CCV8</accession>
<dbReference type="EMBL" id="GBRH01228548">
    <property type="protein sequence ID" value="JAD69347.1"/>
    <property type="molecule type" value="Transcribed_RNA"/>
</dbReference>
<evidence type="ECO:0000313" key="1">
    <source>
        <dbReference type="EMBL" id="JAD69347.1"/>
    </source>
</evidence>
<reference evidence="1" key="1">
    <citation type="submission" date="2014-09" db="EMBL/GenBank/DDBJ databases">
        <authorList>
            <person name="Magalhaes I.L.F."/>
            <person name="Oliveira U."/>
            <person name="Santos F.R."/>
            <person name="Vidigal T.H.D.A."/>
            <person name="Brescovit A.D."/>
            <person name="Santos A.J."/>
        </authorList>
    </citation>
    <scope>NUCLEOTIDE SEQUENCE</scope>
    <source>
        <tissue evidence="1">Shoot tissue taken approximately 20 cm above the soil surface</tissue>
    </source>
</reference>